<evidence type="ECO:0000259" key="9">
    <source>
        <dbReference type="PROSITE" id="PS50893"/>
    </source>
</evidence>
<dbReference type="PROSITE" id="PS00211">
    <property type="entry name" value="ABC_TRANSPORTER_1"/>
    <property type="match status" value="1"/>
</dbReference>
<dbReference type="Gene3D" id="3.40.50.300">
    <property type="entry name" value="P-loop containing nucleotide triphosphate hydrolases"/>
    <property type="match status" value="1"/>
</dbReference>
<feature type="transmembrane region" description="Helical" evidence="8">
    <location>
        <begin position="117"/>
        <end position="140"/>
    </location>
</feature>
<dbReference type="Proteomes" id="UP001344817">
    <property type="component" value="Unassembled WGS sequence"/>
</dbReference>
<organism evidence="11 12">
    <name type="scientific">Mycoplasmopsis ciconiae</name>
    <dbReference type="NCBI Taxonomy" id="561067"/>
    <lineage>
        <taxon>Bacteria</taxon>
        <taxon>Bacillati</taxon>
        <taxon>Mycoplasmatota</taxon>
        <taxon>Mycoplasmoidales</taxon>
        <taxon>Metamycoplasmataceae</taxon>
        <taxon>Mycoplasmopsis</taxon>
    </lineage>
</organism>
<dbReference type="InterPro" id="IPR011527">
    <property type="entry name" value="ABC1_TM_dom"/>
</dbReference>
<dbReference type="GO" id="GO:0005524">
    <property type="term" value="F:ATP binding"/>
    <property type="evidence" value="ECO:0007669"/>
    <property type="project" value="UniProtKB-KW"/>
</dbReference>
<keyword evidence="3 8" id="KW-0812">Transmembrane</keyword>
<feature type="transmembrane region" description="Helical" evidence="8">
    <location>
        <begin position="12"/>
        <end position="32"/>
    </location>
</feature>
<evidence type="ECO:0000256" key="5">
    <source>
        <dbReference type="ARBA" id="ARBA00022840"/>
    </source>
</evidence>
<feature type="domain" description="ABC transporter" evidence="9">
    <location>
        <begin position="327"/>
        <end position="535"/>
    </location>
</feature>
<keyword evidence="12" id="KW-1185">Reference proteome</keyword>
<evidence type="ECO:0000313" key="12">
    <source>
        <dbReference type="Proteomes" id="UP001344817"/>
    </source>
</evidence>
<evidence type="ECO:0000256" key="3">
    <source>
        <dbReference type="ARBA" id="ARBA00022692"/>
    </source>
</evidence>
<evidence type="ECO:0000256" key="7">
    <source>
        <dbReference type="ARBA" id="ARBA00023136"/>
    </source>
</evidence>
<keyword evidence="6 8" id="KW-1133">Transmembrane helix</keyword>
<evidence type="ECO:0000256" key="6">
    <source>
        <dbReference type="ARBA" id="ARBA00022989"/>
    </source>
</evidence>
<dbReference type="PROSITE" id="PS50893">
    <property type="entry name" value="ABC_TRANSPORTER_2"/>
    <property type="match status" value="1"/>
</dbReference>
<keyword evidence="4" id="KW-0547">Nucleotide-binding</keyword>
<dbReference type="SMART" id="SM00382">
    <property type="entry name" value="AAA"/>
    <property type="match status" value="1"/>
</dbReference>
<dbReference type="InterPro" id="IPR036640">
    <property type="entry name" value="ABC1_TM_sf"/>
</dbReference>
<dbReference type="InterPro" id="IPR027417">
    <property type="entry name" value="P-loop_NTPase"/>
</dbReference>
<protein>
    <submittedName>
        <fullName evidence="11">ABC transporter ATP-binding protein</fullName>
    </submittedName>
</protein>
<dbReference type="InterPro" id="IPR003439">
    <property type="entry name" value="ABC_transporter-like_ATP-bd"/>
</dbReference>
<dbReference type="SUPFAM" id="SSF90123">
    <property type="entry name" value="ABC transporter transmembrane region"/>
    <property type="match status" value="1"/>
</dbReference>
<keyword evidence="7 8" id="KW-0472">Membrane</keyword>
<feature type="transmembrane region" description="Helical" evidence="8">
    <location>
        <begin position="44"/>
        <end position="63"/>
    </location>
</feature>
<feature type="domain" description="ABC transmembrane type-1" evidence="10">
    <location>
        <begin position="10"/>
        <end position="289"/>
    </location>
</feature>
<dbReference type="InterPro" id="IPR039421">
    <property type="entry name" value="Type_1_exporter"/>
</dbReference>
<dbReference type="InterPro" id="IPR017871">
    <property type="entry name" value="ABC_transporter-like_CS"/>
</dbReference>
<evidence type="ECO:0000313" key="11">
    <source>
        <dbReference type="EMBL" id="MEE3928119.1"/>
    </source>
</evidence>
<evidence type="ECO:0000256" key="1">
    <source>
        <dbReference type="ARBA" id="ARBA00004651"/>
    </source>
</evidence>
<keyword evidence="5 11" id="KW-0067">ATP-binding</keyword>
<dbReference type="Pfam" id="PF00005">
    <property type="entry name" value="ABC_tran"/>
    <property type="match status" value="1"/>
</dbReference>
<sequence length="535" mass="62052">MKLIKQNKKIFSLIFLILALVFLVNYFTLFFYQKLIKNITDTSADLWIYLALVLTSVIIMFIYNITKSFLRKTLVNFIHKKIFEKILKANPKNVSSKDNQKYFYLLSEGLLRYVSDYYMPILSFVLMSFELLGLVVALGVSSPITLSYTLPLLFVFLMIPFLMKKQINDASDLELEIIKKPLDKSLKFVNLITSYKSIDKQAHLIDLYKSDFGNKYLKTINKFSTKYMKLQTISGVSASLFFASLFLVGTLFFIYKPDLITISIYASVIFLSHSMSVNVTQAITNLTDIGIQKLKFKNNVESLGFEYKKLFDIVDFNQNSTQSLSAINLKDFNYQINENKKLKIDKLQINQNQKILINGQSGEGKSTLFLLLNKFLDHDQLVEYFDHQNNKIQNVSQKLPKVTIINKEMEFFEGSLKNNIIFSDRELNEQEANLIKLFDLDKLNFEEEVNVESPQYSLGQIQRLNLLRSLLSDNEWIFIDEAISNIDKKNLENIVNHLINSNKTIIMISHTLTQDLSDKFDKTYIIEKGELYEAN</sequence>
<comment type="caution">
    <text evidence="11">The sequence shown here is derived from an EMBL/GenBank/DDBJ whole genome shotgun (WGS) entry which is preliminary data.</text>
</comment>
<dbReference type="PANTHER" id="PTHR24221">
    <property type="entry name" value="ATP-BINDING CASSETTE SUB-FAMILY B"/>
    <property type="match status" value="1"/>
</dbReference>
<comment type="similarity">
    <text evidence="2">Belongs to the ABC transporter superfamily.</text>
</comment>
<evidence type="ECO:0000259" key="10">
    <source>
        <dbReference type="PROSITE" id="PS50929"/>
    </source>
</evidence>
<dbReference type="EMBL" id="JAZDWZ010000002">
    <property type="protein sequence ID" value="MEE3928119.1"/>
    <property type="molecule type" value="Genomic_DNA"/>
</dbReference>
<dbReference type="PANTHER" id="PTHR24221:SF503">
    <property type="entry name" value="MITOCHONDRIAL POTASSIUM CHANNEL ATP-BINDING SUBUNIT"/>
    <property type="match status" value="1"/>
</dbReference>
<proteinExistence type="inferred from homology"/>
<accession>A0ABU7MKR2</accession>
<evidence type="ECO:0000256" key="4">
    <source>
        <dbReference type="ARBA" id="ARBA00022741"/>
    </source>
</evidence>
<reference evidence="11" key="1">
    <citation type="submission" date="2024-01" db="EMBL/GenBank/DDBJ databases">
        <title>Genome sequence of Mycoplasma ciconiae type strain DSM 25251.</title>
        <authorList>
            <person name="Spergser J."/>
        </authorList>
    </citation>
    <scope>NUCLEOTIDE SEQUENCE [LARGE SCALE GENOMIC DNA]</scope>
    <source>
        <strain evidence="11">DSM 25251</strain>
    </source>
</reference>
<comment type="subcellular location">
    <subcellularLocation>
        <location evidence="1">Cell membrane</location>
        <topology evidence="1">Multi-pass membrane protein</topology>
    </subcellularLocation>
</comment>
<dbReference type="Gene3D" id="1.20.1560.10">
    <property type="entry name" value="ABC transporter type 1, transmembrane domain"/>
    <property type="match status" value="1"/>
</dbReference>
<evidence type="ECO:0000256" key="8">
    <source>
        <dbReference type="SAM" id="Phobius"/>
    </source>
</evidence>
<evidence type="ECO:0000256" key="2">
    <source>
        <dbReference type="ARBA" id="ARBA00005417"/>
    </source>
</evidence>
<feature type="transmembrane region" description="Helical" evidence="8">
    <location>
        <begin position="232"/>
        <end position="255"/>
    </location>
</feature>
<name>A0ABU7MKR2_9BACT</name>
<feature type="transmembrane region" description="Helical" evidence="8">
    <location>
        <begin position="146"/>
        <end position="163"/>
    </location>
</feature>
<dbReference type="PROSITE" id="PS50929">
    <property type="entry name" value="ABC_TM1F"/>
    <property type="match status" value="1"/>
</dbReference>
<gene>
    <name evidence="11" type="ORF">V2E24_00825</name>
</gene>
<dbReference type="RefSeq" id="WP_330500531.1">
    <property type="nucleotide sequence ID" value="NZ_JAZDWZ010000002.1"/>
</dbReference>
<dbReference type="InterPro" id="IPR003593">
    <property type="entry name" value="AAA+_ATPase"/>
</dbReference>
<dbReference type="SUPFAM" id="SSF52540">
    <property type="entry name" value="P-loop containing nucleoside triphosphate hydrolases"/>
    <property type="match status" value="1"/>
</dbReference>